<organism evidence="2 3">
    <name type="scientific">Sphingobacterium micropteri</name>
    <dbReference type="NCBI Taxonomy" id="2763501"/>
    <lineage>
        <taxon>Bacteria</taxon>
        <taxon>Pseudomonadati</taxon>
        <taxon>Bacteroidota</taxon>
        <taxon>Sphingobacteriia</taxon>
        <taxon>Sphingobacteriales</taxon>
        <taxon>Sphingobacteriaceae</taxon>
        <taxon>Sphingobacterium</taxon>
    </lineage>
</organism>
<comment type="caution">
    <text evidence="2">The sequence shown here is derived from an EMBL/GenBank/DDBJ whole genome shotgun (WGS) entry which is preliminary data.</text>
</comment>
<gene>
    <name evidence="2" type="ORF">H8B06_10070</name>
</gene>
<accession>A0ABR7YPG4</accession>
<dbReference type="RefSeq" id="WP_190994148.1">
    <property type="nucleotide sequence ID" value="NZ_JACOIK010000006.1"/>
</dbReference>
<name>A0ABR7YPG4_9SPHI</name>
<dbReference type="Pfam" id="PF16395">
    <property type="entry name" value="DUF5004"/>
    <property type="match status" value="1"/>
</dbReference>
<keyword evidence="3" id="KW-1185">Reference proteome</keyword>
<keyword evidence="1" id="KW-0732">Signal</keyword>
<proteinExistence type="predicted"/>
<dbReference type="InterPro" id="IPR032168">
    <property type="entry name" value="DUF5004"/>
</dbReference>
<reference evidence="2 3" key="1">
    <citation type="submission" date="2020-08" db="EMBL/GenBank/DDBJ databases">
        <title>Sphingobacterium sp. DN00404 isolated from aquaculture water.</title>
        <authorList>
            <person name="Zhang M."/>
        </authorList>
    </citation>
    <scope>NUCLEOTIDE SEQUENCE [LARGE SCALE GENOMIC DNA]</scope>
    <source>
        <strain evidence="2 3">DN00404</strain>
    </source>
</reference>
<evidence type="ECO:0000313" key="2">
    <source>
        <dbReference type="EMBL" id="MBD1433172.1"/>
    </source>
</evidence>
<protein>
    <submittedName>
        <fullName evidence="2">DUF5004 domain-containing protein</fullName>
    </submittedName>
</protein>
<feature type="signal peptide" evidence="1">
    <location>
        <begin position="1"/>
        <end position="20"/>
    </location>
</feature>
<dbReference type="EMBL" id="JACOIK010000006">
    <property type="protein sequence ID" value="MBD1433172.1"/>
    <property type="molecule type" value="Genomic_DNA"/>
</dbReference>
<dbReference type="Proteomes" id="UP000602759">
    <property type="component" value="Unassembled WGS sequence"/>
</dbReference>
<evidence type="ECO:0000256" key="1">
    <source>
        <dbReference type="SAM" id="SignalP"/>
    </source>
</evidence>
<feature type="chain" id="PRO_5045795643" evidence="1">
    <location>
        <begin position="21"/>
        <end position="147"/>
    </location>
</feature>
<sequence>MKIKQLLLFAFVAFGYLFHASCEDEMANVVTDEPVKNITGSWKVVQLTRNGEDLSQRLNLTDFRIDFKEDGSYILANELPFVLVGSGAYTLNDPQYPFSVLMTADGESEQIAVKLQYPVVNGKRQLSLSFSLGCAGNTYQYNFEREN</sequence>
<evidence type="ECO:0000313" key="3">
    <source>
        <dbReference type="Proteomes" id="UP000602759"/>
    </source>
</evidence>